<feature type="region of interest" description="Disordered" evidence="9">
    <location>
        <begin position="302"/>
        <end position="338"/>
    </location>
</feature>
<dbReference type="PANTHER" id="PTHR15138">
    <property type="entry name" value="TRANSCRIPTION INITIATION FACTOR TFIID SUBUNIT 4"/>
    <property type="match status" value="1"/>
</dbReference>
<feature type="region of interest" description="Disordered" evidence="9">
    <location>
        <begin position="1"/>
        <end position="61"/>
    </location>
</feature>
<evidence type="ECO:0000256" key="6">
    <source>
        <dbReference type="ARBA" id="ARBA00023242"/>
    </source>
</evidence>
<feature type="compositionally biased region" description="Low complexity" evidence="9">
    <location>
        <begin position="8"/>
        <end position="22"/>
    </location>
</feature>
<accession>A0A0C3EXR8</accession>
<dbReference type="InterPro" id="IPR007900">
    <property type="entry name" value="TAF4_C"/>
</dbReference>
<evidence type="ECO:0000313" key="12">
    <source>
        <dbReference type="Proteomes" id="UP000054166"/>
    </source>
</evidence>
<dbReference type="InterPro" id="IPR045144">
    <property type="entry name" value="TAF4"/>
</dbReference>
<evidence type="ECO:0000256" key="9">
    <source>
        <dbReference type="SAM" id="MobiDB-lite"/>
    </source>
</evidence>
<dbReference type="GO" id="GO:0016251">
    <property type="term" value="F:RNA polymerase II general transcription initiation factor activity"/>
    <property type="evidence" value="ECO:0007669"/>
    <property type="project" value="TreeGrafter"/>
</dbReference>
<evidence type="ECO:0000256" key="5">
    <source>
        <dbReference type="ARBA" id="ARBA00023163"/>
    </source>
</evidence>
<gene>
    <name evidence="11" type="ORF">PILCRDRAFT_91204</name>
</gene>
<feature type="domain" description="Transcription initiation factor TFIID component TAF4 C-terminal" evidence="10">
    <location>
        <begin position="68"/>
        <end position="371"/>
    </location>
</feature>
<evidence type="ECO:0000256" key="1">
    <source>
        <dbReference type="ARBA" id="ARBA00004123"/>
    </source>
</evidence>
<feature type="region of interest" description="Disordered" evidence="9">
    <location>
        <begin position="83"/>
        <end position="113"/>
    </location>
</feature>
<feature type="compositionally biased region" description="Low complexity" evidence="9">
    <location>
        <begin position="302"/>
        <end position="337"/>
    </location>
</feature>
<organism evidence="11 12">
    <name type="scientific">Piloderma croceum (strain F 1598)</name>
    <dbReference type="NCBI Taxonomy" id="765440"/>
    <lineage>
        <taxon>Eukaryota</taxon>
        <taxon>Fungi</taxon>
        <taxon>Dikarya</taxon>
        <taxon>Basidiomycota</taxon>
        <taxon>Agaricomycotina</taxon>
        <taxon>Agaricomycetes</taxon>
        <taxon>Agaricomycetidae</taxon>
        <taxon>Atheliales</taxon>
        <taxon>Atheliaceae</taxon>
        <taxon>Piloderma</taxon>
    </lineage>
</organism>
<dbReference type="Pfam" id="PF05236">
    <property type="entry name" value="TAF4"/>
    <property type="match status" value="1"/>
</dbReference>
<sequence length="508" mass="55863">MKTENDNAQQPAQPQPQFQTAQWGNSRAYTNHYQFTPHTSQQQPPASSSRQNTGQANSGIDTTDLATLNDALGSAGVDLRAEEESLQQRTYDQHQSYRPYEDRSRKQPLNPSFDTRFLSPTMREIATQHKVTKVPDDSVNYLALALRARLQDLITQMIAASHHRTDTQFDRPASLYEDGTPMWSITVRSDVAKQLAALEKAEREDEMKVRRERKERAELAAQQAKDLAAQAVGGPMLSPDGGYDDGEGGMSKKKRKKDGPGVTARNMSEDVRKKMSNAVASQAAGLGGKYAWMNAANAPASTTKMKATAPSTTTTVAAGPSSSPATPPAAAAASPASGWSRPYLSTKKSMSASTPAEEDNRTAVTLRDALFEIPTLGRINVLENGKFPDKSLSFSMTIRLSGFYCARRKFVMFRLFEQDNITMPTLAQAQKAVWPTIAETPKVGLERPLIRVELTFLRNQEIARPGSRSVITDMVFFQASSSAHFAFRQVAFVRLADLFTQAKSSNNN</sequence>
<feature type="compositionally biased region" description="Polar residues" evidence="9">
    <location>
        <begin position="23"/>
        <end position="39"/>
    </location>
</feature>
<evidence type="ECO:0000256" key="2">
    <source>
        <dbReference type="ARBA" id="ARBA00006178"/>
    </source>
</evidence>
<feature type="compositionally biased region" description="Polar residues" evidence="9">
    <location>
        <begin position="52"/>
        <end position="61"/>
    </location>
</feature>
<evidence type="ECO:0000256" key="4">
    <source>
        <dbReference type="ARBA" id="ARBA00023015"/>
    </source>
</evidence>
<evidence type="ECO:0000259" key="10">
    <source>
        <dbReference type="Pfam" id="PF05236"/>
    </source>
</evidence>
<dbReference type="PANTHER" id="PTHR15138:SF14">
    <property type="entry name" value="TRANSCRIPTION INITIATION FACTOR TFIID SUBUNIT 4"/>
    <property type="match status" value="1"/>
</dbReference>
<dbReference type="OrthoDB" id="21060at2759"/>
<keyword evidence="12" id="KW-1185">Reference proteome</keyword>
<keyword evidence="4" id="KW-0805">Transcription regulation</keyword>
<reference evidence="12" key="2">
    <citation type="submission" date="2015-01" db="EMBL/GenBank/DDBJ databases">
        <title>Evolutionary Origins and Diversification of the Mycorrhizal Mutualists.</title>
        <authorList>
            <consortium name="DOE Joint Genome Institute"/>
            <consortium name="Mycorrhizal Genomics Consortium"/>
            <person name="Kohler A."/>
            <person name="Kuo A."/>
            <person name="Nagy L.G."/>
            <person name="Floudas D."/>
            <person name="Copeland A."/>
            <person name="Barry K.W."/>
            <person name="Cichocki N."/>
            <person name="Veneault-Fourrey C."/>
            <person name="LaButti K."/>
            <person name="Lindquist E.A."/>
            <person name="Lipzen A."/>
            <person name="Lundell T."/>
            <person name="Morin E."/>
            <person name="Murat C."/>
            <person name="Riley R."/>
            <person name="Ohm R."/>
            <person name="Sun H."/>
            <person name="Tunlid A."/>
            <person name="Henrissat B."/>
            <person name="Grigoriev I.V."/>
            <person name="Hibbett D.S."/>
            <person name="Martin F."/>
        </authorList>
    </citation>
    <scope>NUCLEOTIDE SEQUENCE [LARGE SCALE GENOMIC DNA]</scope>
    <source>
        <strain evidence="12">F 1598</strain>
    </source>
</reference>
<keyword evidence="5" id="KW-0804">Transcription</keyword>
<evidence type="ECO:0000256" key="7">
    <source>
        <dbReference type="ARBA" id="ARBA00025346"/>
    </source>
</evidence>
<comment type="similarity">
    <text evidence="2">Belongs to the TAF4 family.</text>
</comment>
<dbReference type="CDD" id="cd08045">
    <property type="entry name" value="HFD_TAF4"/>
    <property type="match status" value="1"/>
</dbReference>
<dbReference type="Proteomes" id="UP000054166">
    <property type="component" value="Unassembled WGS sequence"/>
</dbReference>
<dbReference type="GO" id="GO:0005669">
    <property type="term" value="C:transcription factor TFIID complex"/>
    <property type="evidence" value="ECO:0007669"/>
    <property type="project" value="InterPro"/>
</dbReference>
<dbReference type="STRING" id="765440.A0A0C3EXR8"/>
<proteinExistence type="inferred from homology"/>
<dbReference type="GO" id="GO:0003677">
    <property type="term" value="F:DNA binding"/>
    <property type="evidence" value="ECO:0007669"/>
    <property type="project" value="TreeGrafter"/>
</dbReference>
<dbReference type="EMBL" id="KN833026">
    <property type="protein sequence ID" value="KIM77320.1"/>
    <property type="molecule type" value="Genomic_DNA"/>
</dbReference>
<reference evidence="11 12" key="1">
    <citation type="submission" date="2014-04" db="EMBL/GenBank/DDBJ databases">
        <authorList>
            <consortium name="DOE Joint Genome Institute"/>
            <person name="Kuo A."/>
            <person name="Tarkka M."/>
            <person name="Buscot F."/>
            <person name="Kohler A."/>
            <person name="Nagy L.G."/>
            <person name="Floudas D."/>
            <person name="Copeland A."/>
            <person name="Barry K.W."/>
            <person name="Cichocki N."/>
            <person name="Veneault-Fourrey C."/>
            <person name="LaButti K."/>
            <person name="Lindquist E.A."/>
            <person name="Lipzen A."/>
            <person name="Lundell T."/>
            <person name="Morin E."/>
            <person name="Murat C."/>
            <person name="Sun H."/>
            <person name="Tunlid A."/>
            <person name="Henrissat B."/>
            <person name="Grigoriev I.V."/>
            <person name="Hibbett D.S."/>
            <person name="Martin F."/>
            <person name="Nordberg H.P."/>
            <person name="Cantor M.N."/>
            <person name="Hua S.X."/>
        </authorList>
    </citation>
    <scope>NUCLEOTIDE SEQUENCE [LARGE SCALE GENOMIC DNA]</scope>
    <source>
        <strain evidence="11 12">F 1598</strain>
    </source>
</reference>
<feature type="compositionally biased region" description="Low complexity" evidence="9">
    <location>
        <begin position="40"/>
        <end position="51"/>
    </location>
</feature>
<dbReference type="AlphaFoldDB" id="A0A0C3EXR8"/>
<dbReference type="GO" id="GO:0006367">
    <property type="term" value="P:transcription initiation at RNA polymerase II promoter"/>
    <property type="evidence" value="ECO:0007669"/>
    <property type="project" value="TreeGrafter"/>
</dbReference>
<evidence type="ECO:0000256" key="8">
    <source>
        <dbReference type="ARBA" id="ARBA00031747"/>
    </source>
</evidence>
<dbReference type="HOGENOM" id="CLU_038066_1_0_1"/>
<name>A0A0C3EXR8_PILCF</name>
<keyword evidence="6" id="KW-0539">Nucleus</keyword>
<evidence type="ECO:0000313" key="11">
    <source>
        <dbReference type="EMBL" id="KIM77320.1"/>
    </source>
</evidence>
<protein>
    <recommendedName>
        <fullName evidence="3">Transcription initiation factor TFIID subunit 4</fullName>
    </recommendedName>
    <alternativeName>
        <fullName evidence="8">TBP-associated factor 4</fullName>
    </alternativeName>
</protein>
<dbReference type="FunCoup" id="A0A0C3EXR8">
    <property type="interactions" value="20"/>
</dbReference>
<comment type="function">
    <text evidence="7">Functions as a component of the DNA-binding general transcription factor complex TFIID. Binding of TFIID to a promoter (with or without TATA element) is the initial step in pre-initiation complex (PIC) formation. TFIID plays a key role in the regulation of gene expression by RNA polymerase II through different activities such as transcription activator interaction, core promoter recognition and selectivity, TFIIA and TFIIB interaction, chromatin modification (histone acetylation by TAF1), facilitation of DNA opening and initiation of transcription.</text>
</comment>
<comment type="subcellular location">
    <subcellularLocation>
        <location evidence="1">Nucleus</location>
    </subcellularLocation>
</comment>
<dbReference type="InParanoid" id="A0A0C3EXR8"/>
<feature type="region of interest" description="Disordered" evidence="9">
    <location>
        <begin position="232"/>
        <end position="276"/>
    </location>
</feature>
<evidence type="ECO:0000256" key="3">
    <source>
        <dbReference type="ARBA" id="ARBA00017306"/>
    </source>
</evidence>
<feature type="compositionally biased region" description="Polar residues" evidence="9">
    <location>
        <begin position="87"/>
        <end position="96"/>
    </location>
</feature>